<evidence type="ECO:0008006" key="3">
    <source>
        <dbReference type="Google" id="ProtNLM"/>
    </source>
</evidence>
<organism evidence="1">
    <name type="scientific">Notodromas monacha</name>
    <dbReference type="NCBI Taxonomy" id="399045"/>
    <lineage>
        <taxon>Eukaryota</taxon>
        <taxon>Metazoa</taxon>
        <taxon>Ecdysozoa</taxon>
        <taxon>Arthropoda</taxon>
        <taxon>Crustacea</taxon>
        <taxon>Oligostraca</taxon>
        <taxon>Ostracoda</taxon>
        <taxon>Podocopa</taxon>
        <taxon>Podocopida</taxon>
        <taxon>Cypridocopina</taxon>
        <taxon>Cypridoidea</taxon>
        <taxon>Cyprididae</taxon>
        <taxon>Notodromas</taxon>
    </lineage>
</organism>
<dbReference type="Gene3D" id="3.40.50.150">
    <property type="entry name" value="Vaccinia Virus protein VP39"/>
    <property type="match status" value="2"/>
</dbReference>
<dbReference type="AlphaFoldDB" id="A0A7R9BWD9"/>
<dbReference type="SUPFAM" id="SSF53335">
    <property type="entry name" value="S-adenosyl-L-methionine-dependent methyltransferases"/>
    <property type="match status" value="1"/>
</dbReference>
<reference evidence="1" key="1">
    <citation type="submission" date="2020-11" db="EMBL/GenBank/DDBJ databases">
        <authorList>
            <person name="Tran Van P."/>
        </authorList>
    </citation>
    <scope>NUCLEOTIDE SEQUENCE</scope>
</reference>
<protein>
    <recommendedName>
        <fullName evidence="3">Methyltransferase</fullName>
    </recommendedName>
</protein>
<name>A0A7R9BWD9_9CRUS</name>
<accession>A0A7R9BWD9</accession>
<dbReference type="Proteomes" id="UP000678499">
    <property type="component" value="Unassembled WGS sequence"/>
</dbReference>
<dbReference type="EMBL" id="CAJPEX010004439">
    <property type="protein sequence ID" value="CAG0923025.1"/>
    <property type="molecule type" value="Genomic_DNA"/>
</dbReference>
<sequence>GQTELERGGYVLKPTETANSHNLDPYLCKSLENLLFKNKSVVDLGCGVGLYGICFLRLRSYRLPNAPADFFTKHLRGLKDWWDSTKPQIQSWTGFDGIPGIHKLTGGLVRQMDLSKPGYIGQRFDWVMSMEVGEHIPREYEENYIGNLIRHAKEGIVLSWAIEGQSGRRHVNLRNNDVIIAIMEAHGFLPHPEIWHQLRANAFLGWFKNTIMVFTPKGQKPRVLTEDI</sequence>
<evidence type="ECO:0000313" key="2">
    <source>
        <dbReference type="Proteomes" id="UP000678499"/>
    </source>
</evidence>
<gene>
    <name evidence="1" type="ORF">NMOB1V02_LOCUS10491</name>
</gene>
<keyword evidence="2" id="KW-1185">Reference proteome</keyword>
<dbReference type="EMBL" id="OA886476">
    <property type="protein sequence ID" value="CAD7282873.1"/>
    <property type="molecule type" value="Genomic_DNA"/>
</dbReference>
<proteinExistence type="predicted"/>
<feature type="non-terminal residue" evidence="1">
    <location>
        <position position="1"/>
    </location>
</feature>
<evidence type="ECO:0000313" key="1">
    <source>
        <dbReference type="EMBL" id="CAD7282873.1"/>
    </source>
</evidence>
<dbReference type="OrthoDB" id="406773at2759"/>
<dbReference type="InterPro" id="IPR029063">
    <property type="entry name" value="SAM-dependent_MTases_sf"/>
</dbReference>